<organism evidence="2 3">
    <name type="scientific">Desmophyllum pertusum</name>
    <dbReference type="NCBI Taxonomy" id="174260"/>
    <lineage>
        <taxon>Eukaryota</taxon>
        <taxon>Metazoa</taxon>
        <taxon>Cnidaria</taxon>
        <taxon>Anthozoa</taxon>
        <taxon>Hexacorallia</taxon>
        <taxon>Scleractinia</taxon>
        <taxon>Caryophylliina</taxon>
        <taxon>Caryophylliidae</taxon>
        <taxon>Desmophyllum</taxon>
    </lineage>
</organism>
<name>A0A9X0D3J3_9CNID</name>
<comment type="caution">
    <text evidence="2">The sequence shown here is derived from an EMBL/GenBank/DDBJ whole genome shotgun (WGS) entry which is preliminary data.</text>
</comment>
<feature type="region of interest" description="Disordered" evidence="1">
    <location>
        <begin position="1"/>
        <end position="57"/>
    </location>
</feature>
<dbReference type="Proteomes" id="UP001163046">
    <property type="component" value="Unassembled WGS sequence"/>
</dbReference>
<feature type="compositionally biased region" description="Gly residues" evidence="1">
    <location>
        <begin position="29"/>
        <end position="41"/>
    </location>
</feature>
<dbReference type="AlphaFoldDB" id="A0A9X0D3J3"/>
<accession>A0A9X0D3J3</accession>
<evidence type="ECO:0000313" key="2">
    <source>
        <dbReference type="EMBL" id="KAJ7385977.1"/>
    </source>
</evidence>
<sequence>MQGAALEVEPSTSMKEASLREKGESAKVGGHGMGGVTGGGRGKGRGESYKRVHVHKKKVLQKEQHRYLYLDDACKPFEVGHASKTH</sequence>
<reference evidence="2" key="1">
    <citation type="submission" date="2023-01" db="EMBL/GenBank/DDBJ databases">
        <title>Genome assembly of the deep-sea coral Lophelia pertusa.</title>
        <authorList>
            <person name="Herrera S."/>
            <person name="Cordes E."/>
        </authorList>
    </citation>
    <scope>NUCLEOTIDE SEQUENCE</scope>
    <source>
        <strain evidence="2">USNM1676648</strain>
        <tissue evidence="2">Polyp</tissue>
    </source>
</reference>
<gene>
    <name evidence="2" type="ORF">OS493_012310</name>
</gene>
<protein>
    <submittedName>
        <fullName evidence="2">Uncharacterized protein</fullName>
    </submittedName>
</protein>
<evidence type="ECO:0000313" key="3">
    <source>
        <dbReference type="Proteomes" id="UP001163046"/>
    </source>
</evidence>
<evidence type="ECO:0000256" key="1">
    <source>
        <dbReference type="SAM" id="MobiDB-lite"/>
    </source>
</evidence>
<dbReference type="EMBL" id="MU825878">
    <property type="protein sequence ID" value="KAJ7385977.1"/>
    <property type="molecule type" value="Genomic_DNA"/>
</dbReference>
<keyword evidence="3" id="KW-1185">Reference proteome</keyword>
<proteinExistence type="predicted"/>